<dbReference type="InterPro" id="IPR057357">
    <property type="entry name" value="Znf-C2H2_ZFAND2A/B"/>
</dbReference>
<dbReference type="OrthoDB" id="431929at2759"/>
<organism evidence="8 9">
    <name type="scientific">Macrolepiota fuliginosa MF-IS2</name>
    <dbReference type="NCBI Taxonomy" id="1400762"/>
    <lineage>
        <taxon>Eukaryota</taxon>
        <taxon>Fungi</taxon>
        <taxon>Dikarya</taxon>
        <taxon>Basidiomycota</taxon>
        <taxon>Agaricomycotina</taxon>
        <taxon>Agaricomycetes</taxon>
        <taxon>Agaricomycetidae</taxon>
        <taxon>Agaricales</taxon>
        <taxon>Agaricineae</taxon>
        <taxon>Agaricaceae</taxon>
        <taxon>Macrolepiota</taxon>
    </lineage>
</organism>
<evidence type="ECO:0000313" key="8">
    <source>
        <dbReference type="EMBL" id="KAF9441463.1"/>
    </source>
</evidence>
<feature type="domain" description="AN1-type" evidence="7">
    <location>
        <begin position="20"/>
        <end position="68"/>
    </location>
</feature>
<dbReference type="PANTHER" id="PTHR14677">
    <property type="entry name" value="ARSENITE INDUCUBLE RNA ASSOCIATED PROTEIN AIP-1-RELATED"/>
    <property type="match status" value="1"/>
</dbReference>
<dbReference type="PANTHER" id="PTHR14677:SF40">
    <property type="entry name" value="CDC48-ASSOCIATED UBIQUITIN-LIKE_ZINC FINGER PROTEIN 1"/>
    <property type="match status" value="1"/>
</dbReference>
<feature type="region of interest" description="Disordered" evidence="6">
    <location>
        <begin position="210"/>
        <end position="259"/>
    </location>
</feature>
<name>A0A9P5WYY8_9AGAR</name>
<dbReference type="PROSITE" id="PS51039">
    <property type="entry name" value="ZF_AN1"/>
    <property type="match status" value="2"/>
</dbReference>
<dbReference type="SMART" id="SM00154">
    <property type="entry name" value="ZnF_AN1"/>
    <property type="match status" value="2"/>
</dbReference>
<dbReference type="Pfam" id="PF01428">
    <property type="entry name" value="zf-AN1"/>
    <property type="match status" value="2"/>
</dbReference>
<dbReference type="Pfam" id="PF25403">
    <property type="entry name" value="zf-C2H2_ZFAND2"/>
    <property type="match status" value="1"/>
</dbReference>
<feature type="compositionally biased region" description="Basic and acidic residues" evidence="6">
    <location>
        <begin position="237"/>
        <end position="255"/>
    </location>
</feature>
<keyword evidence="2" id="KW-0677">Repeat</keyword>
<dbReference type="Proteomes" id="UP000807342">
    <property type="component" value="Unassembled WGS sequence"/>
</dbReference>
<dbReference type="InterPro" id="IPR000058">
    <property type="entry name" value="Znf_AN1"/>
</dbReference>
<evidence type="ECO:0000259" key="7">
    <source>
        <dbReference type="PROSITE" id="PS51039"/>
    </source>
</evidence>
<feature type="compositionally biased region" description="Low complexity" evidence="6">
    <location>
        <begin position="210"/>
        <end position="230"/>
    </location>
</feature>
<dbReference type="AlphaFoldDB" id="A0A9P5WYY8"/>
<keyword evidence="9" id="KW-1185">Reference proteome</keyword>
<dbReference type="GO" id="GO:0008270">
    <property type="term" value="F:zinc ion binding"/>
    <property type="evidence" value="ECO:0007669"/>
    <property type="project" value="UniProtKB-KW"/>
</dbReference>
<reference evidence="8" key="1">
    <citation type="submission" date="2020-11" db="EMBL/GenBank/DDBJ databases">
        <authorList>
            <consortium name="DOE Joint Genome Institute"/>
            <person name="Ahrendt S."/>
            <person name="Riley R."/>
            <person name="Andreopoulos W."/>
            <person name="Labutti K."/>
            <person name="Pangilinan J."/>
            <person name="Ruiz-Duenas F.J."/>
            <person name="Barrasa J.M."/>
            <person name="Sanchez-Garcia M."/>
            <person name="Camarero S."/>
            <person name="Miyauchi S."/>
            <person name="Serrano A."/>
            <person name="Linde D."/>
            <person name="Babiker R."/>
            <person name="Drula E."/>
            <person name="Ayuso-Fernandez I."/>
            <person name="Pacheco R."/>
            <person name="Padilla G."/>
            <person name="Ferreira P."/>
            <person name="Barriuso J."/>
            <person name="Kellner H."/>
            <person name="Castanera R."/>
            <person name="Alfaro M."/>
            <person name="Ramirez L."/>
            <person name="Pisabarro A.G."/>
            <person name="Kuo A."/>
            <person name="Tritt A."/>
            <person name="Lipzen A."/>
            <person name="He G."/>
            <person name="Yan M."/>
            <person name="Ng V."/>
            <person name="Cullen D."/>
            <person name="Martin F."/>
            <person name="Rosso M.-N."/>
            <person name="Henrissat B."/>
            <person name="Hibbett D."/>
            <person name="Martinez A.T."/>
            <person name="Grigoriev I.V."/>
        </authorList>
    </citation>
    <scope>NUCLEOTIDE SEQUENCE</scope>
    <source>
        <strain evidence="8">MF-IS2</strain>
    </source>
</reference>
<dbReference type="Gene3D" id="4.10.1110.10">
    <property type="entry name" value="AN1-like Zinc finger"/>
    <property type="match status" value="2"/>
</dbReference>
<proteinExistence type="predicted"/>
<evidence type="ECO:0000313" key="9">
    <source>
        <dbReference type="Proteomes" id="UP000807342"/>
    </source>
</evidence>
<sequence>MTSTPASRATPVPERETQLLAVGQQCSEAACNLVDFLPFKCHHCQQSFCQEHFKVEAHKCPEYDESRHNRVAPNCPLCNTPVAIPPGQDPNVRMDAHLNTECSVMTGRVKGKSSPVCAKGNCKKVLFSPIKCAQCKEQFCPSHRFPADHNCTAPAPTQGVSTSKTATSRLLNEFNGNKLNSKTSAATSAVKKTVSSASASVSKSIANVKVSAPSMSKSNSSGTSSSTKPPGNNPFSKVDRRARAERESRLKAMRERARKGLLSDEEKVILAEEEAMLKDDKECLIM</sequence>
<gene>
    <name evidence="8" type="ORF">P691DRAFT_683829</name>
</gene>
<evidence type="ECO:0000256" key="1">
    <source>
        <dbReference type="ARBA" id="ARBA00022723"/>
    </source>
</evidence>
<keyword evidence="1" id="KW-0479">Metal-binding</keyword>
<evidence type="ECO:0000256" key="3">
    <source>
        <dbReference type="ARBA" id="ARBA00022771"/>
    </source>
</evidence>
<dbReference type="GO" id="GO:0005737">
    <property type="term" value="C:cytoplasm"/>
    <property type="evidence" value="ECO:0007669"/>
    <property type="project" value="TreeGrafter"/>
</dbReference>
<accession>A0A9P5WYY8</accession>
<protein>
    <recommendedName>
        <fullName evidence="7">AN1-type domain-containing protein</fullName>
    </recommendedName>
</protein>
<dbReference type="InterPro" id="IPR035896">
    <property type="entry name" value="AN1-like_Znf"/>
</dbReference>
<evidence type="ECO:0000256" key="6">
    <source>
        <dbReference type="SAM" id="MobiDB-lite"/>
    </source>
</evidence>
<evidence type="ECO:0000256" key="2">
    <source>
        <dbReference type="ARBA" id="ARBA00022737"/>
    </source>
</evidence>
<comment type="caution">
    <text evidence="8">The sequence shown here is derived from an EMBL/GenBank/DDBJ whole genome shotgun (WGS) entry which is preliminary data.</text>
</comment>
<dbReference type="SUPFAM" id="SSF118310">
    <property type="entry name" value="AN1-like Zinc finger"/>
    <property type="match status" value="2"/>
</dbReference>
<keyword evidence="3 5" id="KW-0863">Zinc-finger</keyword>
<feature type="domain" description="AN1-type" evidence="7">
    <location>
        <begin position="111"/>
        <end position="159"/>
    </location>
</feature>
<evidence type="ECO:0000256" key="4">
    <source>
        <dbReference type="ARBA" id="ARBA00022833"/>
    </source>
</evidence>
<keyword evidence="4" id="KW-0862">Zinc</keyword>
<dbReference type="EMBL" id="MU151900">
    <property type="protein sequence ID" value="KAF9441463.1"/>
    <property type="molecule type" value="Genomic_DNA"/>
</dbReference>
<evidence type="ECO:0000256" key="5">
    <source>
        <dbReference type="PROSITE-ProRule" id="PRU00449"/>
    </source>
</evidence>